<reference key="1">
    <citation type="submission" date="2019-01" db="UniProtKB">
        <authorList>
            <consortium name="RefSeq"/>
        </authorList>
    </citation>
    <scope>IDENTIFICATION</scope>
    <source>
        <tissue evidence="14">Blood</tissue>
    </source>
</reference>
<dbReference type="PROSITE" id="PS50262">
    <property type="entry name" value="G_PROTEIN_RECEP_F1_2"/>
    <property type="match status" value="1"/>
</dbReference>
<dbReference type="SUPFAM" id="SSF81321">
    <property type="entry name" value="Family A G protein-coupled receptor-like"/>
    <property type="match status" value="1"/>
</dbReference>
<protein>
    <recommendedName>
        <fullName evidence="11">Vomeronasal type-1 receptor</fullName>
    </recommendedName>
</protein>
<dbReference type="GO" id="GO:0005886">
    <property type="term" value="C:plasma membrane"/>
    <property type="evidence" value="ECO:0007669"/>
    <property type="project" value="UniProtKB-SubCell"/>
</dbReference>
<keyword evidence="6 11" id="KW-1133">Transmembrane helix</keyword>
<gene>
    <name evidence="15" type="primary">LOC112806665</name>
    <name evidence="14" type="synonym">LOC112806435</name>
</gene>
<keyword evidence="4 11" id="KW-0589">Pheromone response</keyword>
<evidence type="ECO:0000256" key="6">
    <source>
        <dbReference type="ARBA" id="ARBA00022989"/>
    </source>
</evidence>
<dbReference type="RefSeq" id="XP_025704836.1">
    <property type="nucleotide sequence ID" value="XM_025849051.1"/>
</dbReference>
<feature type="transmembrane region" description="Helical" evidence="11">
    <location>
        <begin position="135"/>
        <end position="154"/>
    </location>
</feature>
<reference evidence="15" key="2">
    <citation type="submission" date="2025-04" db="UniProtKB">
        <authorList>
            <consortium name="RefSeq"/>
        </authorList>
    </citation>
    <scope>IDENTIFICATION</scope>
    <source>
        <tissue evidence="15">Blood</tissue>
    </source>
</reference>
<feature type="domain" description="G-protein coupled receptors family 1 profile" evidence="12">
    <location>
        <begin position="27"/>
        <end position="290"/>
    </location>
</feature>
<dbReference type="GO" id="GO:0007606">
    <property type="term" value="P:sensory perception of chemical stimulus"/>
    <property type="evidence" value="ECO:0007669"/>
    <property type="project" value="UniProtKB-ARBA"/>
</dbReference>
<dbReference type="GO" id="GO:0019236">
    <property type="term" value="P:response to pheromone"/>
    <property type="evidence" value="ECO:0007669"/>
    <property type="project" value="UniProtKB-KW"/>
</dbReference>
<dbReference type="Proteomes" id="UP000286641">
    <property type="component" value="Unplaced"/>
</dbReference>
<feature type="transmembrane region" description="Helical" evidence="11">
    <location>
        <begin position="187"/>
        <end position="211"/>
    </location>
</feature>
<keyword evidence="5 11" id="KW-0812">Transmembrane</keyword>
<name>A0A3Q7NN19_CALUR</name>
<dbReference type="Gene3D" id="1.20.1070.10">
    <property type="entry name" value="Rhodopsin 7-helix transmembrane proteins"/>
    <property type="match status" value="1"/>
</dbReference>
<evidence type="ECO:0000256" key="9">
    <source>
        <dbReference type="ARBA" id="ARBA00023170"/>
    </source>
</evidence>
<dbReference type="InterPro" id="IPR017452">
    <property type="entry name" value="GPCR_Rhodpsn_7TM"/>
</dbReference>
<evidence type="ECO:0000256" key="3">
    <source>
        <dbReference type="ARBA" id="ARBA00022475"/>
    </source>
</evidence>
<dbReference type="Pfam" id="PF03402">
    <property type="entry name" value="V1R"/>
    <property type="match status" value="1"/>
</dbReference>
<dbReference type="FunFam" id="1.20.1070.10:FF:000120">
    <property type="entry name" value="Vomeronasal type-1 receptor"/>
    <property type="match status" value="1"/>
</dbReference>
<dbReference type="RefSeq" id="XP_025704506.1">
    <property type="nucleotide sequence ID" value="XM_025848721.1"/>
</dbReference>
<keyword evidence="3 11" id="KW-1003">Cell membrane</keyword>
<dbReference type="GO" id="GO:0016503">
    <property type="term" value="F:pheromone receptor activity"/>
    <property type="evidence" value="ECO:0007669"/>
    <property type="project" value="InterPro"/>
</dbReference>
<feature type="transmembrane region" description="Helical" evidence="11">
    <location>
        <begin position="54"/>
        <end position="74"/>
    </location>
</feature>
<evidence type="ECO:0000313" key="14">
    <source>
        <dbReference type="RefSeq" id="XP_025704506.1"/>
    </source>
</evidence>
<evidence type="ECO:0000256" key="7">
    <source>
        <dbReference type="ARBA" id="ARBA00023040"/>
    </source>
</evidence>
<accession>A0A3Q7NN19</accession>
<dbReference type="InterPro" id="IPR004072">
    <property type="entry name" value="Vmron_rcpt_1"/>
</dbReference>
<keyword evidence="9 11" id="KW-0675">Receptor</keyword>
<evidence type="ECO:0000256" key="10">
    <source>
        <dbReference type="ARBA" id="ARBA00023224"/>
    </source>
</evidence>
<evidence type="ECO:0000256" key="8">
    <source>
        <dbReference type="ARBA" id="ARBA00023136"/>
    </source>
</evidence>
<evidence type="ECO:0000256" key="4">
    <source>
        <dbReference type="ARBA" id="ARBA00022507"/>
    </source>
</evidence>
<evidence type="ECO:0000313" key="15">
    <source>
        <dbReference type="RefSeq" id="XP_025704836.1"/>
    </source>
</evidence>
<dbReference type="AlphaFoldDB" id="A0A3Q7NN19"/>
<evidence type="ECO:0000256" key="11">
    <source>
        <dbReference type="RuleBase" id="RU364061"/>
    </source>
</evidence>
<proteinExistence type="inferred from homology"/>
<feature type="transmembrane region" description="Helical" evidence="11">
    <location>
        <begin position="239"/>
        <end position="263"/>
    </location>
</feature>
<evidence type="ECO:0000259" key="12">
    <source>
        <dbReference type="PROSITE" id="PS50262"/>
    </source>
</evidence>
<evidence type="ECO:0000313" key="13">
    <source>
        <dbReference type="Proteomes" id="UP000286641"/>
    </source>
</evidence>
<keyword evidence="13" id="KW-1185">Reference proteome</keyword>
<organism evidence="13 15">
    <name type="scientific">Callorhinus ursinus</name>
    <name type="common">Northern fur seal</name>
    <dbReference type="NCBI Taxonomy" id="34884"/>
    <lineage>
        <taxon>Eukaryota</taxon>
        <taxon>Metazoa</taxon>
        <taxon>Chordata</taxon>
        <taxon>Craniata</taxon>
        <taxon>Vertebrata</taxon>
        <taxon>Euteleostomi</taxon>
        <taxon>Mammalia</taxon>
        <taxon>Eutheria</taxon>
        <taxon>Laurasiatheria</taxon>
        <taxon>Carnivora</taxon>
        <taxon>Caniformia</taxon>
        <taxon>Pinnipedia</taxon>
        <taxon>Otariidae</taxon>
        <taxon>Callorhinus</taxon>
    </lineage>
</organism>
<evidence type="ECO:0000256" key="5">
    <source>
        <dbReference type="ARBA" id="ARBA00022692"/>
    </source>
</evidence>
<evidence type="ECO:0000256" key="2">
    <source>
        <dbReference type="ARBA" id="ARBA00010663"/>
    </source>
</evidence>
<evidence type="ECO:0000256" key="1">
    <source>
        <dbReference type="ARBA" id="ARBA00004651"/>
    </source>
</evidence>
<keyword evidence="7 11" id="KW-0297">G-protein coupled receptor</keyword>
<feature type="transmembrane region" description="Helical" evidence="11">
    <location>
        <begin position="269"/>
        <end position="292"/>
    </location>
</feature>
<keyword evidence="8 11" id="KW-0472">Membrane</keyword>
<comment type="subcellular location">
    <subcellularLocation>
        <location evidence="1 11">Cell membrane</location>
        <topology evidence="1 11">Multi-pass membrane protein</topology>
    </subcellularLocation>
</comment>
<dbReference type="PANTHER" id="PTHR24062">
    <property type="entry name" value="VOMERONASAL TYPE-1 RECEPTOR"/>
    <property type="match status" value="1"/>
</dbReference>
<keyword evidence="10 11" id="KW-0807">Transducer</keyword>
<sequence>MSFQNNARRTTGEKALKTILFFQMGIGALANVTLFFRNFSLVWHGHKQRPSHMILTHMAVANLLDFVSAGIPYMKAAFVLRKPLSSLGCKFVYYIHRVARHTTMCSTCILSTYRFLTLIPGRMVWTMLRGQAPKVIHPSCCICWMFSIFLNTYVPVNITDAQHMGNSTDTQGKWFCSSLDPSANTVILWIAVDAMFIGLMVWSSGSMVLLLHRHHQRVRYIHTPNSSHRHHLETRAAHTVLLLVATFVSFYVLNSIVTFYVAAFLDFHLWLIQTSSILALCFPAFSPFLLILHNPGPPRSCS</sequence>
<feature type="transmembrane region" description="Helical" evidence="11">
    <location>
        <begin position="20"/>
        <end position="42"/>
    </location>
</feature>
<comment type="similarity">
    <text evidence="2 11">Belongs to the G-protein coupled receptor 1 family.</text>
</comment>